<dbReference type="InterPro" id="IPR001254">
    <property type="entry name" value="Trypsin_dom"/>
</dbReference>
<feature type="domain" description="Peptidase S1" evidence="8">
    <location>
        <begin position="26"/>
        <end position="250"/>
    </location>
</feature>
<feature type="chain" id="PRO_5010320768" evidence="7">
    <location>
        <begin position="17"/>
        <end position="252"/>
    </location>
</feature>
<feature type="signal peptide" evidence="7">
    <location>
        <begin position="1"/>
        <end position="16"/>
    </location>
</feature>
<dbReference type="Gene3D" id="2.40.10.10">
    <property type="entry name" value="Trypsin-like serine proteases"/>
    <property type="match status" value="2"/>
</dbReference>
<evidence type="ECO:0000256" key="4">
    <source>
        <dbReference type="ARBA" id="ARBA00022825"/>
    </source>
</evidence>
<evidence type="ECO:0000313" key="10">
    <source>
        <dbReference type="RefSeq" id="XP_012883057.1"/>
    </source>
</evidence>
<dbReference type="OrthoDB" id="10012881at2759"/>
<dbReference type="GO" id="GO:0030141">
    <property type="term" value="C:secretory granule"/>
    <property type="evidence" value="ECO:0007669"/>
    <property type="project" value="TreeGrafter"/>
</dbReference>
<dbReference type="CDD" id="cd00190">
    <property type="entry name" value="Tryp_SPc"/>
    <property type="match status" value="1"/>
</dbReference>
<dbReference type="InterPro" id="IPR018114">
    <property type="entry name" value="TRYPSIN_HIS"/>
</dbReference>
<dbReference type="InterPro" id="IPR009003">
    <property type="entry name" value="Peptidase_S1_PA"/>
</dbReference>
<gene>
    <name evidence="10" type="primary">Klk14</name>
</gene>
<keyword evidence="5" id="KW-1015">Disulfide bond</keyword>
<evidence type="ECO:0000313" key="9">
    <source>
        <dbReference type="Proteomes" id="UP000081671"/>
    </source>
</evidence>
<evidence type="ECO:0000256" key="3">
    <source>
        <dbReference type="ARBA" id="ARBA00022801"/>
    </source>
</evidence>
<dbReference type="GeneID" id="105994173"/>
<evidence type="ECO:0000256" key="7">
    <source>
        <dbReference type="SAM" id="SignalP"/>
    </source>
</evidence>
<dbReference type="STRING" id="10020.ENSDORP00000000652"/>
<dbReference type="RefSeq" id="XP_012883057.1">
    <property type="nucleotide sequence ID" value="XM_013027603.1"/>
</dbReference>
<dbReference type="InterPro" id="IPR001314">
    <property type="entry name" value="Peptidase_S1A"/>
</dbReference>
<reference evidence="10" key="1">
    <citation type="submission" date="2025-08" db="UniProtKB">
        <authorList>
            <consortium name="RefSeq"/>
        </authorList>
    </citation>
    <scope>IDENTIFICATION</scope>
    <source>
        <tissue evidence="10">Kidney</tissue>
    </source>
</reference>
<dbReference type="SMART" id="SM00020">
    <property type="entry name" value="Tryp_SPc"/>
    <property type="match status" value="1"/>
</dbReference>
<evidence type="ECO:0000259" key="8">
    <source>
        <dbReference type="PROSITE" id="PS50240"/>
    </source>
</evidence>
<comment type="similarity">
    <text evidence="1">Belongs to the peptidase S1 family. Snake venom subfamily.</text>
</comment>
<keyword evidence="7" id="KW-0732">Signal</keyword>
<dbReference type="PANTHER" id="PTHR24271:SF48">
    <property type="entry name" value="KALLIKREIN-14"/>
    <property type="match status" value="1"/>
</dbReference>
<evidence type="ECO:0000256" key="2">
    <source>
        <dbReference type="ARBA" id="ARBA00022670"/>
    </source>
</evidence>
<dbReference type="GO" id="GO:0006508">
    <property type="term" value="P:proteolysis"/>
    <property type="evidence" value="ECO:0007669"/>
    <property type="project" value="UniProtKB-KW"/>
</dbReference>
<dbReference type="PANTHER" id="PTHR24271">
    <property type="entry name" value="KALLIKREIN-RELATED"/>
    <property type="match status" value="1"/>
</dbReference>
<name>A0A1S3G4V2_DIPOR</name>
<dbReference type="CTD" id="43847"/>
<dbReference type="Proteomes" id="UP000081671">
    <property type="component" value="Unplaced"/>
</dbReference>
<protein>
    <submittedName>
        <fullName evidence="10">Kallikrein-14</fullName>
    </submittedName>
</protein>
<dbReference type="AlphaFoldDB" id="A0A1S3G4V2"/>
<evidence type="ECO:0000256" key="5">
    <source>
        <dbReference type="ARBA" id="ARBA00023157"/>
    </source>
</evidence>
<dbReference type="PRINTS" id="PR00722">
    <property type="entry name" value="CHYMOTRYPSIN"/>
</dbReference>
<dbReference type="GO" id="GO:0048730">
    <property type="term" value="P:epidermis morphogenesis"/>
    <property type="evidence" value="ECO:0007669"/>
    <property type="project" value="TreeGrafter"/>
</dbReference>
<dbReference type="InterPro" id="IPR043504">
    <property type="entry name" value="Peptidase_S1_PA_chymotrypsin"/>
</dbReference>
<dbReference type="SUPFAM" id="SSF50494">
    <property type="entry name" value="Trypsin-like serine proteases"/>
    <property type="match status" value="1"/>
</dbReference>
<dbReference type="OMA" id="CKYQTWI"/>
<dbReference type="FunCoup" id="A0A1S3G4V2">
    <property type="interactions" value="116"/>
</dbReference>
<keyword evidence="4 6" id="KW-0720">Serine protease</keyword>
<dbReference type="GO" id="GO:0070684">
    <property type="term" value="P:seminal clot liquefaction"/>
    <property type="evidence" value="ECO:0007669"/>
    <property type="project" value="TreeGrafter"/>
</dbReference>
<keyword evidence="3 6" id="KW-0378">Hydrolase</keyword>
<dbReference type="FunFam" id="2.40.10.10:FF:000010">
    <property type="entry name" value="Kallikrein related peptidase 11"/>
    <property type="match status" value="1"/>
</dbReference>
<organism evidence="9 10">
    <name type="scientific">Dipodomys ordii</name>
    <name type="common">Ord's kangaroo rat</name>
    <dbReference type="NCBI Taxonomy" id="10020"/>
    <lineage>
        <taxon>Eukaryota</taxon>
        <taxon>Metazoa</taxon>
        <taxon>Chordata</taxon>
        <taxon>Craniata</taxon>
        <taxon>Vertebrata</taxon>
        <taxon>Euteleostomi</taxon>
        <taxon>Mammalia</taxon>
        <taxon>Eutheria</taxon>
        <taxon>Euarchontoglires</taxon>
        <taxon>Glires</taxon>
        <taxon>Rodentia</taxon>
        <taxon>Castorimorpha</taxon>
        <taxon>Heteromyidae</taxon>
        <taxon>Dipodomyinae</taxon>
        <taxon>Dipodomys</taxon>
    </lineage>
</organism>
<dbReference type="Pfam" id="PF00089">
    <property type="entry name" value="Trypsin"/>
    <property type="match status" value="1"/>
</dbReference>
<dbReference type="FunFam" id="2.40.10.10:FF:000021">
    <property type="entry name" value="Kallikrein 1"/>
    <property type="match status" value="1"/>
</dbReference>
<proteinExistence type="inferred from homology"/>
<dbReference type="GO" id="GO:0004252">
    <property type="term" value="F:serine-type endopeptidase activity"/>
    <property type="evidence" value="ECO:0007669"/>
    <property type="project" value="InterPro"/>
</dbReference>
<evidence type="ECO:0000256" key="1">
    <source>
        <dbReference type="ARBA" id="ARBA00009228"/>
    </source>
</evidence>
<accession>A0A1S3G4V2</accession>
<evidence type="ECO:0000256" key="6">
    <source>
        <dbReference type="RuleBase" id="RU363034"/>
    </source>
</evidence>
<sequence>MFLLLAALHILAGARAQSPVDDDHRIIGGYECNKNSQPWQAALLAGPGRRFLCGGSLLSDKWVLTAAHCARPILHVALGKHNLRRWEATQQIRRVVRQVPHPQYNPRTHDNDLMLLQLQRAVPLGRAVRPIALASACASPGTPCRVSGWGTTSSPIANFPPTLRCADISVFPEQTCRQAYSGAITPNMVCAGVPQGGKDSCQGDSGGPLVCGGQLQGLVSWGMERCAMRGYPGVYTNLCKHIGWIQTTLRGP</sequence>
<keyword evidence="2 6" id="KW-0645">Protease</keyword>
<dbReference type="PROSITE" id="PS50240">
    <property type="entry name" value="TRYPSIN_DOM"/>
    <property type="match status" value="1"/>
</dbReference>
<dbReference type="PROSITE" id="PS00135">
    <property type="entry name" value="TRYPSIN_SER"/>
    <property type="match status" value="1"/>
</dbReference>
<dbReference type="InParanoid" id="A0A1S3G4V2"/>
<dbReference type="InterPro" id="IPR033116">
    <property type="entry name" value="TRYPSIN_SER"/>
</dbReference>
<dbReference type="PROSITE" id="PS00134">
    <property type="entry name" value="TRYPSIN_HIS"/>
    <property type="match status" value="1"/>
</dbReference>
<dbReference type="KEGG" id="dord:105994173"/>
<keyword evidence="9" id="KW-1185">Reference proteome</keyword>